<dbReference type="RefSeq" id="XP_007677115.1">
    <property type="nucleotide sequence ID" value="XM_007678925.1"/>
</dbReference>
<sequence>MLQVLSEKTDRILASAHPMSVRSRGGHVMNNVVMHEVSKQTRCNKSANFLLNSVHASRRKS</sequence>
<protein>
    <submittedName>
        <fullName evidence="1">Uncharacterized protein</fullName>
    </submittedName>
</protein>
<dbReference type="GeneID" id="19114937"/>
<proteinExistence type="predicted"/>
<dbReference type="KEGG" id="bcom:BAUCODRAFT_499600"/>
<accession>M2MGE8</accession>
<gene>
    <name evidence="1" type="ORF">BAUCODRAFT_499600</name>
</gene>
<dbReference type="Proteomes" id="UP000011761">
    <property type="component" value="Unassembled WGS sequence"/>
</dbReference>
<organism evidence="1 2">
    <name type="scientific">Baudoinia panamericana (strain UAMH 10762)</name>
    <name type="common">Angels' share fungus</name>
    <name type="synonym">Baudoinia compniacensis (strain UAMH 10762)</name>
    <dbReference type="NCBI Taxonomy" id="717646"/>
    <lineage>
        <taxon>Eukaryota</taxon>
        <taxon>Fungi</taxon>
        <taxon>Dikarya</taxon>
        <taxon>Ascomycota</taxon>
        <taxon>Pezizomycotina</taxon>
        <taxon>Dothideomycetes</taxon>
        <taxon>Dothideomycetidae</taxon>
        <taxon>Mycosphaerellales</taxon>
        <taxon>Teratosphaeriaceae</taxon>
        <taxon>Baudoinia</taxon>
    </lineage>
</organism>
<keyword evidence="2" id="KW-1185">Reference proteome</keyword>
<dbReference type="AlphaFoldDB" id="M2MGE8"/>
<name>M2MGE8_BAUPA</name>
<reference evidence="1 2" key="1">
    <citation type="journal article" date="2012" name="PLoS Pathog.">
        <title>Diverse lifestyles and strategies of plant pathogenesis encoded in the genomes of eighteen Dothideomycetes fungi.</title>
        <authorList>
            <person name="Ohm R.A."/>
            <person name="Feau N."/>
            <person name="Henrissat B."/>
            <person name="Schoch C.L."/>
            <person name="Horwitz B.A."/>
            <person name="Barry K.W."/>
            <person name="Condon B.J."/>
            <person name="Copeland A.C."/>
            <person name="Dhillon B."/>
            <person name="Glaser F."/>
            <person name="Hesse C.N."/>
            <person name="Kosti I."/>
            <person name="LaButti K."/>
            <person name="Lindquist E.A."/>
            <person name="Lucas S."/>
            <person name="Salamov A.A."/>
            <person name="Bradshaw R.E."/>
            <person name="Ciuffetti L."/>
            <person name="Hamelin R.C."/>
            <person name="Kema G.H.J."/>
            <person name="Lawrence C."/>
            <person name="Scott J.A."/>
            <person name="Spatafora J.W."/>
            <person name="Turgeon B.G."/>
            <person name="de Wit P.J.G.M."/>
            <person name="Zhong S."/>
            <person name="Goodwin S.B."/>
            <person name="Grigoriev I.V."/>
        </authorList>
    </citation>
    <scope>NUCLEOTIDE SEQUENCE [LARGE SCALE GENOMIC DNA]</scope>
    <source>
        <strain evidence="1 2">UAMH 10762</strain>
    </source>
</reference>
<dbReference type="HOGENOM" id="CLU_2922268_0_0_1"/>
<evidence type="ECO:0000313" key="2">
    <source>
        <dbReference type="Proteomes" id="UP000011761"/>
    </source>
</evidence>
<evidence type="ECO:0000313" key="1">
    <source>
        <dbReference type="EMBL" id="EMC95706.1"/>
    </source>
</evidence>
<dbReference type="EMBL" id="KB445556">
    <property type="protein sequence ID" value="EMC95706.1"/>
    <property type="molecule type" value="Genomic_DNA"/>
</dbReference>